<dbReference type="EMBL" id="HE663493">
    <property type="protein sequence ID" value="CCG08044.1"/>
    <property type="molecule type" value="Genomic_DNA"/>
</dbReference>
<proteinExistence type="predicted"/>
<dbReference type="KEGG" id="rpm:RSPPHO_01418"/>
<feature type="transmembrane region" description="Helical" evidence="6">
    <location>
        <begin position="66"/>
        <end position="87"/>
    </location>
</feature>
<name>H6SJ79_PARPM</name>
<gene>
    <name evidence="7" type="ORF">RSPPHO_01418</name>
</gene>
<feature type="transmembrane region" description="Helical" evidence="6">
    <location>
        <begin position="34"/>
        <end position="54"/>
    </location>
</feature>
<dbReference type="OrthoDB" id="9806894at2"/>
<evidence type="ECO:0000256" key="3">
    <source>
        <dbReference type="ARBA" id="ARBA00022989"/>
    </source>
</evidence>
<dbReference type="Proteomes" id="UP000033220">
    <property type="component" value="Chromosome DSM 122"/>
</dbReference>
<feature type="compositionally biased region" description="Basic and acidic residues" evidence="5">
    <location>
        <begin position="231"/>
        <end position="243"/>
    </location>
</feature>
<keyword evidence="8" id="KW-1185">Reference proteome</keyword>
<dbReference type="PANTHER" id="PTHR36926">
    <property type="entry name" value="COLICIN V PRODUCTION PROTEIN"/>
    <property type="match status" value="1"/>
</dbReference>
<dbReference type="RefSeq" id="WP_014414683.1">
    <property type="nucleotide sequence ID" value="NC_017059.1"/>
</dbReference>
<dbReference type="PATRIC" id="fig|1150469.3.peg.1599"/>
<evidence type="ECO:0000313" key="7">
    <source>
        <dbReference type="EMBL" id="CCG08044.1"/>
    </source>
</evidence>
<dbReference type="AlphaFoldDB" id="H6SJ79"/>
<protein>
    <submittedName>
        <fullName evidence="7">Colicin V production protein</fullName>
    </submittedName>
</protein>
<accession>H6SJ79</accession>
<dbReference type="InterPro" id="IPR003825">
    <property type="entry name" value="Colicin-V_CvpA"/>
</dbReference>
<evidence type="ECO:0000256" key="1">
    <source>
        <dbReference type="ARBA" id="ARBA00004141"/>
    </source>
</evidence>
<dbReference type="STRING" id="1150469.RSPPHO_01418"/>
<comment type="subcellular location">
    <subcellularLocation>
        <location evidence="1">Membrane</location>
        <topology evidence="1">Multi-pass membrane protein</topology>
    </subcellularLocation>
</comment>
<dbReference type="GO" id="GO:0009403">
    <property type="term" value="P:toxin biosynthetic process"/>
    <property type="evidence" value="ECO:0007669"/>
    <property type="project" value="InterPro"/>
</dbReference>
<evidence type="ECO:0000256" key="6">
    <source>
        <dbReference type="SAM" id="Phobius"/>
    </source>
</evidence>
<evidence type="ECO:0000313" key="8">
    <source>
        <dbReference type="Proteomes" id="UP000033220"/>
    </source>
</evidence>
<feature type="transmembrane region" description="Helical" evidence="6">
    <location>
        <begin position="107"/>
        <end position="131"/>
    </location>
</feature>
<keyword evidence="4 6" id="KW-0472">Membrane</keyword>
<dbReference type="Pfam" id="PF02674">
    <property type="entry name" value="Colicin_V"/>
    <property type="match status" value="1"/>
</dbReference>
<evidence type="ECO:0000256" key="2">
    <source>
        <dbReference type="ARBA" id="ARBA00022692"/>
    </source>
</evidence>
<dbReference type="InterPro" id="IPR052719">
    <property type="entry name" value="CvpA-like"/>
</dbReference>
<reference evidence="7 8" key="1">
    <citation type="submission" date="2012-02" db="EMBL/GenBank/DDBJ databases">
        <title>Shotgun genome sequence of Phaeospirillum photometricum DSM 122.</title>
        <authorList>
            <person name="Duquesne K."/>
            <person name="Sturgis J."/>
        </authorList>
    </citation>
    <scope>NUCLEOTIDE SEQUENCE [LARGE SCALE GENOMIC DNA]</scope>
    <source>
        <strain evidence="8">DSM122</strain>
    </source>
</reference>
<organism evidence="7 8">
    <name type="scientific">Pararhodospirillum photometricum DSM 122</name>
    <dbReference type="NCBI Taxonomy" id="1150469"/>
    <lineage>
        <taxon>Bacteria</taxon>
        <taxon>Pseudomonadati</taxon>
        <taxon>Pseudomonadota</taxon>
        <taxon>Alphaproteobacteria</taxon>
        <taxon>Rhodospirillales</taxon>
        <taxon>Rhodospirillaceae</taxon>
        <taxon>Pararhodospirillum</taxon>
    </lineage>
</organism>
<keyword evidence="3 6" id="KW-1133">Transmembrane helix</keyword>
<feature type="region of interest" description="Disordered" evidence="5">
    <location>
        <begin position="197"/>
        <end position="243"/>
    </location>
</feature>
<dbReference type="HOGENOM" id="CLU_092720_0_0_5"/>
<evidence type="ECO:0000256" key="5">
    <source>
        <dbReference type="SAM" id="MobiDB-lite"/>
    </source>
</evidence>
<dbReference type="PANTHER" id="PTHR36926:SF1">
    <property type="entry name" value="COLICIN V PRODUCTION PROTEIN"/>
    <property type="match status" value="1"/>
</dbReference>
<keyword evidence="2 6" id="KW-0812">Transmembrane</keyword>
<dbReference type="GO" id="GO:0016020">
    <property type="term" value="C:membrane"/>
    <property type="evidence" value="ECO:0007669"/>
    <property type="project" value="UniProtKB-SubCell"/>
</dbReference>
<evidence type="ECO:0000256" key="4">
    <source>
        <dbReference type="ARBA" id="ARBA00023136"/>
    </source>
</evidence>
<dbReference type="eggNOG" id="COG1286">
    <property type="taxonomic scope" value="Bacteria"/>
</dbReference>
<sequence length="243" mass="26033">MSGWLINPIDVAVLAVLLLSAALAFVRGFVHEVLSVAAWAGAVVVALWGQPLLAPSFRDLMPKFPWAGEAAAAAVLFLVALIALFTLTAMIAKQVRKTALNPLDRSLGFLFGLVRGAVILVALSVGVSWIMPPDKRPDWIRSAASMPLLDRGTTVAVSMLPDSLRGREEDTRAKAPAAQDQIETLLDAGRAVQDAGHAVQNAQSHFERLADPQPVATPQDPTSPTGYGNGQRREMDRLIESTR</sequence>